<organism evidence="1 2">
    <name type="scientific">Leminorella richardii</name>
    <dbReference type="NCBI Taxonomy" id="158841"/>
    <lineage>
        <taxon>Bacteria</taxon>
        <taxon>Pseudomonadati</taxon>
        <taxon>Pseudomonadota</taxon>
        <taxon>Gammaproteobacteria</taxon>
        <taxon>Enterobacterales</taxon>
        <taxon>Budviciaceae</taxon>
        <taxon>Leminorella</taxon>
    </lineage>
</organism>
<dbReference type="OrthoDB" id="5677166at2"/>
<accession>A0A2X4U558</accession>
<dbReference type="AlphaFoldDB" id="A0A2X4U558"/>
<name>A0A2X4U558_9GAMM</name>
<protein>
    <submittedName>
        <fullName evidence="1">Phage protein GP46</fullName>
    </submittedName>
</protein>
<gene>
    <name evidence="1" type="ORF">NCTC12151_00281</name>
</gene>
<keyword evidence="2" id="KW-1185">Reference proteome</keyword>
<dbReference type="InterPro" id="IPR010877">
    <property type="entry name" value="Phage_Mu_Gp46"/>
</dbReference>
<dbReference type="EMBL" id="LS483470">
    <property type="protein sequence ID" value="SQI34916.1"/>
    <property type="molecule type" value="Genomic_DNA"/>
</dbReference>
<dbReference type="Pfam" id="PF07409">
    <property type="entry name" value="GP46"/>
    <property type="match status" value="1"/>
</dbReference>
<reference evidence="1 2" key="1">
    <citation type="submission" date="2018-06" db="EMBL/GenBank/DDBJ databases">
        <authorList>
            <consortium name="Pathogen Informatics"/>
            <person name="Doyle S."/>
        </authorList>
    </citation>
    <scope>NUCLEOTIDE SEQUENCE [LARGE SCALE GENOMIC DNA]</scope>
    <source>
        <strain evidence="1 2">NCTC12151</strain>
    </source>
</reference>
<evidence type="ECO:0000313" key="2">
    <source>
        <dbReference type="Proteomes" id="UP000249005"/>
    </source>
</evidence>
<evidence type="ECO:0000313" key="1">
    <source>
        <dbReference type="EMBL" id="SQI34916.1"/>
    </source>
</evidence>
<proteinExistence type="predicted"/>
<dbReference type="RefSeq" id="WP_111738972.1">
    <property type="nucleotide sequence ID" value="NZ_LR698987.1"/>
</dbReference>
<sequence length="140" mass="15586">MISLVWQTLDADIALDNLIGDNITTNVIASLFTDRRAQPSDELPDGGTDRRGWWGDTYRKERLGSRLWLLSREKQMQTVLSKAQSYASEALLWMPKAGLIHDYRVTATNPSSGVLLLTVIILLNDGSQLPMSFKASLHGV</sequence>
<dbReference type="Proteomes" id="UP000249005">
    <property type="component" value="Chromosome 1"/>
</dbReference>
<dbReference type="KEGG" id="lri:NCTC12151_00281"/>